<evidence type="ECO:0000256" key="2">
    <source>
        <dbReference type="ARBA" id="ARBA00022475"/>
    </source>
</evidence>
<reference evidence="11 12" key="1">
    <citation type="journal article" date="2017" name="PLoS Biol.">
        <title>The sea cucumber genome provides insights into morphological evolution and visceral regeneration.</title>
        <authorList>
            <person name="Zhang X."/>
            <person name="Sun L."/>
            <person name="Yuan J."/>
            <person name="Sun Y."/>
            <person name="Gao Y."/>
            <person name="Zhang L."/>
            <person name="Li S."/>
            <person name="Dai H."/>
            <person name="Hamel J.F."/>
            <person name="Liu C."/>
            <person name="Yu Y."/>
            <person name="Liu S."/>
            <person name="Lin W."/>
            <person name="Guo K."/>
            <person name="Jin S."/>
            <person name="Xu P."/>
            <person name="Storey K.B."/>
            <person name="Huan P."/>
            <person name="Zhang T."/>
            <person name="Zhou Y."/>
            <person name="Zhang J."/>
            <person name="Lin C."/>
            <person name="Li X."/>
            <person name="Xing L."/>
            <person name="Huo D."/>
            <person name="Sun M."/>
            <person name="Wang L."/>
            <person name="Mercier A."/>
            <person name="Li F."/>
            <person name="Yang H."/>
            <person name="Xiang J."/>
        </authorList>
    </citation>
    <scope>NUCLEOTIDE SEQUENCE [LARGE SCALE GENOMIC DNA]</scope>
    <source>
        <strain evidence="11">Shaxun</strain>
        <tissue evidence="11">Muscle</tissue>
    </source>
</reference>
<feature type="transmembrane region" description="Helical" evidence="9">
    <location>
        <begin position="20"/>
        <end position="42"/>
    </location>
</feature>
<feature type="transmembrane region" description="Helical" evidence="9">
    <location>
        <begin position="133"/>
        <end position="154"/>
    </location>
</feature>
<keyword evidence="7 11" id="KW-0675">Receptor</keyword>
<evidence type="ECO:0000259" key="10">
    <source>
        <dbReference type="PROSITE" id="PS50262"/>
    </source>
</evidence>
<dbReference type="Pfam" id="PF00001">
    <property type="entry name" value="7tm_1"/>
    <property type="match status" value="1"/>
</dbReference>
<keyword evidence="6 9" id="KW-0472">Membrane</keyword>
<feature type="domain" description="G-protein coupled receptors family 1 profile" evidence="10">
    <location>
        <begin position="33"/>
        <end position="233"/>
    </location>
</feature>
<dbReference type="OrthoDB" id="10044919at2759"/>
<evidence type="ECO:0000256" key="5">
    <source>
        <dbReference type="ARBA" id="ARBA00023040"/>
    </source>
</evidence>
<dbReference type="InterPro" id="IPR017452">
    <property type="entry name" value="GPCR_Rhodpsn_7TM"/>
</dbReference>
<feature type="transmembrane region" description="Helical" evidence="9">
    <location>
        <begin position="91"/>
        <end position="112"/>
    </location>
</feature>
<keyword evidence="2" id="KW-1003">Cell membrane</keyword>
<dbReference type="GO" id="GO:0004930">
    <property type="term" value="F:G protein-coupled receptor activity"/>
    <property type="evidence" value="ECO:0007669"/>
    <property type="project" value="UniProtKB-KW"/>
</dbReference>
<dbReference type="Gene3D" id="1.20.1070.10">
    <property type="entry name" value="Rhodopsin 7-helix transmembrane proteins"/>
    <property type="match status" value="1"/>
</dbReference>
<evidence type="ECO:0000256" key="3">
    <source>
        <dbReference type="ARBA" id="ARBA00022692"/>
    </source>
</evidence>
<dbReference type="AlphaFoldDB" id="A0A2G8K0Q7"/>
<comment type="caution">
    <text evidence="11">The sequence shown here is derived from an EMBL/GenBank/DDBJ whole genome shotgun (WGS) entry which is preliminary data.</text>
</comment>
<keyword evidence="3 9" id="KW-0812">Transmembrane</keyword>
<sequence>MENQTQHAFEFTYEQRCVVAMFFIVIAMLSIIGNSLVVLSVLISQKLWTATNAFVLNLAFADLVTGLTLPFNVMALLGMERYPGPSQLCTLAAWTMFTCVGCSLYTLASIAFNRLILITKAMWYGRIFTDRIIVAWVVMLWALPLIQTAIPTVLGAGEIGYNSKYGVCAQLDVSNAYDLAQAVGLYPVSLLLIVICYLRIYIYVRKHNAGVIKRDSENKSQTANDKEEYVGPR</sequence>
<keyword evidence="12" id="KW-1185">Reference proteome</keyword>
<proteinExistence type="predicted"/>
<evidence type="ECO:0000256" key="9">
    <source>
        <dbReference type="SAM" id="Phobius"/>
    </source>
</evidence>
<dbReference type="PANTHER" id="PTHR24228">
    <property type="entry name" value="B2 BRADYKININ RECEPTOR/ANGIOTENSIN II RECEPTOR"/>
    <property type="match status" value="1"/>
</dbReference>
<gene>
    <name evidence="11" type="ORF">BSL78_21546</name>
</gene>
<dbReference type="EMBL" id="MRZV01001005">
    <property type="protein sequence ID" value="PIK41591.1"/>
    <property type="molecule type" value="Genomic_DNA"/>
</dbReference>
<evidence type="ECO:0000256" key="1">
    <source>
        <dbReference type="ARBA" id="ARBA00004651"/>
    </source>
</evidence>
<keyword evidence="5" id="KW-0297">G-protein coupled receptor</keyword>
<organism evidence="11 12">
    <name type="scientific">Stichopus japonicus</name>
    <name type="common">Sea cucumber</name>
    <dbReference type="NCBI Taxonomy" id="307972"/>
    <lineage>
        <taxon>Eukaryota</taxon>
        <taxon>Metazoa</taxon>
        <taxon>Echinodermata</taxon>
        <taxon>Eleutherozoa</taxon>
        <taxon>Echinozoa</taxon>
        <taxon>Holothuroidea</taxon>
        <taxon>Aspidochirotacea</taxon>
        <taxon>Aspidochirotida</taxon>
        <taxon>Stichopodidae</taxon>
        <taxon>Apostichopus</taxon>
    </lineage>
</organism>
<name>A0A2G8K0Q7_STIJA</name>
<evidence type="ECO:0000313" key="12">
    <source>
        <dbReference type="Proteomes" id="UP000230750"/>
    </source>
</evidence>
<evidence type="ECO:0000256" key="4">
    <source>
        <dbReference type="ARBA" id="ARBA00022989"/>
    </source>
</evidence>
<protein>
    <submittedName>
        <fullName evidence="11">Putative alpha-1A adrenergic receptor-like</fullName>
    </submittedName>
</protein>
<dbReference type="PRINTS" id="PR00237">
    <property type="entry name" value="GPCRRHODOPSN"/>
</dbReference>
<evidence type="ECO:0000256" key="7">
    <source>
        <dbReference type="ARBA" id="ARBA00023170"/>
    </source>
</evidence>
<dbReference type="InterPro" id="IPR000276">
    <property type="entry name" value="GPCR_Rhodpsn"/>
</dbReference>
<accession>A0A2G8K0Q7</accession>
<evidence type="ECO:0000256" key="6">
    <source>
        <dbReference type="ARBA" id="ARBA00023136"/>
    </source>
</evidence>
<dbReference type="PANTHER" id="PTHR24228:SF72">
    <property type="entry name" value="G-PROTEIN COUPLED RECEPTORS FAMILY 1 PROFILE DOMAIN-CONTAINING PROTEIN"/>
    <property type="match status" value="1"/>
</dbReference>
<dbReference type="GO" id="GO:0005886">
    <property type="term" value="C:plasma membrane"/>
    <property type="evidence" value="ECO:0007669"/>
    <property type="project" value="UniProtKB-SubCell"/>
</dbReference>
<dbReference type="Proteomes" id="UP000230750">
    <property type="component" value="Unassembled WGS sequence"/>
</dbReference>
<dbReference type="STRING" id="307972.A0A2G8K0Q7"/>
<keyword evidence="4 9" id="KW-1133">Transmembrane helix</keyword>
<comment type="subcellular location">
    <subcellularLocation>
        <location evidence="1">Cell membrane</location>
        <topology evidence="1">Multi-pass membrane protein</topology>
    </subcellularLocation>
</comment>
<dbReference type="CDD" id="cd00637">
    <property type="entry name" value="7tm_classA_rhodopsin-like"/>
    <property type="match status" value="1"/>
</dbReference>
<evidence type="ECO:0000313" key="11">
    <source>
        <dbReference type="EMBL" id="PIK41591.1"/>
    </source>
</evidence>
<keyword evidence="8" id="KW-0807">Transducer</keyword>
<dbReference type="SUPFAM" id="SSF81321">
    <property type="entry name" value="Family A G protein-coupled receptor-like"/>
    <property type="match status" value="1"/>
</dbReference>
<feature type="transmembrane region" description="Helical" evidence="9">
    <location>
        <begin position="54"/>
        <end position="79"/>
    </location>
</feature>
<evidence type="ECO:0000256" key="8">
    <source>
        <dbReference type="ARBA" id="ARBA00023224"/>
    </source>
</evidence>
<dbReference type="PROSITE" id="PS50262">
    <property type="entry name" value="G_PROTEIN_RECEP_F1_2"/>
    <property type="match status" value="1"/>
</dbReference>
<feature type="transmembrane region" description="Helical" evidence="9">
    <location>
        <begin position="184"/>
        <end position="204"/>
    </location>
</feature>